<evidence type="ECO:0000313" key="2">
    <source>
        <dbReference type="EMBL" id="CAK0877386.1"/>
    </source>
</evidence>
<reference evidence="2" key="1">
    <citation type="submission" date="2023-10" db="EMBL/GenBank/DDBJ databases">
        <authorList>
            <person name="Chen Y."/>
            <person name="Shah S."/>
            <person name="Dougan E. K."/>
            <person name="Thang M."/>
            <person name="Chan C."/>
        </authorList>
    </citation>
    <scope>NUCLEOTIDE SEQUENCE [LARGE SCALE GENOMIC DNA]</scope>
</reference>
<feature type="non-terminal residue" evidence="2">
    <location>
        <position position="123"/>
    </location>
</feature>
<organism evidence="2 3">
    <name type="scientific">Prorocentrum cordatum</name>
    <dbReference type="NCBI Taxonomy" id="2364126"/>
    <lineage>
        <taxon>Eukaryota</taxon>
        <taxon>Sar</taxon>
        <taxon>Alveolata</taxon>
        <taxon>Dinophyceae</taxon>
        <taxon>Prorocentrales</taxon>
        <taxon>Prorocentraceae</taxon>
        <taxon>Prorocentrum</taxon>
    </lineage>
</organism>
<feature type="non-terminal residue" evidence="2">
    <location>
        <position position="1"/>
    </location>
</feature>
<dbReference type="Proteomes" id="UP001189429">
    <property type="component" value="Unassembled WGS sequence"/>
</dbReference>
<proteinExistence type="predicted"/>
<keyword evidence="3" id="KW-1185">Reference proteome</keyword>
<evidence type="ECO:0000256" key="1">
    <source>
        <dbReference type="SAM" id="MobiDB-lite"/>
    </source>
</evidence>
<dbReference type="EMBL" id="CAUYUJ010017731">
    <property type="protein sequence ID" value="CAK0877386.1"/>
    <property type="molecule type" value="Genomic_DNA"/>
</dbReference>
<gene>
    <name evidence="2" type="ORF">PCOR1329_LOCUS61468</name>
</gene>
<comment type="caution">
    <text evidence="2">The sequence shown here is derived from an EMBL/GenBank/DDBJ whole genome shotgun (WGS) entry which is preliminary data.</text>
</comment>
<sequence length="123" mass="13172">PAASSESRRLTTTADPRRPPALWRCPPSAPQRRLWEALRRGVPRRTEGDPESEVELPVSLQLSHWCELTVYSDDPKAGLGPPLVATEPLPEPTEEEEDAAGGGGGAALRAALGAWLAARTDAE</sequence>
<accession>A0ABN9VUY6</accession>
<feature type="region of interest" description="Disordered" evidence="1">
    <location>
        <begin position="1"/>
        <end position="27"/>
    </location>
</feature>
<name>A0ABN9VUY6_9DINO</name>
<evidence type="ECO:0000313" key="3">
    <source>
        <dbReference type="Proteomes" id="UP001189429"/>
    </source>
</evidence>
<protein>
    <submittedName>
        <fullName evidence="2">Uncharacterized protein</fullName>
    </submittedName>
</protein>
<feature type="region of interest" description="Disordered" evidence="1">
    <location>
        <begin position="77"/>
        <end position="106"/>
    </location>
</feature>